<dbReference type="AlphaFoldDB" id="A0AAE0TXR3"/>
<evidence type="ECO:0000256" key="1">
    <source>
        <dbReference type="ARBA" id="ARBA00005107"/>
    </source>
</evidence>
<keyword evidence="7" id="KW-1185">Reference proteome</keyword>
<dbReference type="Pfam" id="PF13460">
    <property type="entry name" value="NAD_binding_10"/>
    <property type="match status" value="1"/>
</dbReference>
<evidence type="ECO:0000256" key="2">
    <source>
        <dbReference type="ARBA" id="ARBA00005372"/>
    </source>
</evidence>
<accession>A0AAE0TXR3</accession>
<dbReference type="InterPro" id="IPR036291">
    <property type="entry name" value="NAD(P)-bd_dom_sf"/>
</dbReference>
<reference evidence="6" key="2">
    <citation type="submission" date="2023-06" db="EMBL/GenBank/DDBJ databases">
        <authorList>
            <consortium name="Lawrence Berkeley National Laboratory"/>
            <person name="Haridas S."/>
            <person name="Hensen N."/>
            <person name="Bonometti L."/>
            <person name="Westerberg I."/>
            <person name="Brannstrom I.O."/>
            <person name="Guillou S."/>
            <person name="Cros-Aarteil S."/>
            <person name="Calhoun S."/>
            <person name="Kuo A."/>
            <person name="Mondo S."/>
            <person name="Pangilinan J."/>
            <person name="Riley R."/>
            <person name="Labutti K."/>
            <person name="Andreopoulos B."/>
            <person name="Lipzen A."/>
            <person name="Chen C."/>
            <person name="Yanf M."/>
            <person name="Daum C."/>
            <person name="Ng V."/>
            <person name="Clum A."/>
            <person name="Steindorff A."/>
            <person name="Ohm R."/>
            <person name="Martin F."/>
            <person name="Silar P."/>
            <person name="Natvig D."/>
            <person name="Lalanne C."/>
            <person name="Gautier V."/>
            <person name="Ament-Velasquez S.L."/>
            <person name="Kruys A."/>
            <person name="Hutchinson M.I."/>
            <person name="Powell A.J."/>
            <person name="Barry K."/>
            <person name="Miller A.N."/>
            <person name="Grigoriev I.V."/>
            <person name="Debuchy R."/>
            <person name="Gladieux P."/>
            <person name="Thoren M.H."/>
            <person name="Johannesson H."/>
        </authorList>
    </citation>
    <scope>NUCLEOTIDE SEQUENCE</scope>
    <source>
        <strain evidence="6">CBS 958.72</strain>
    </source>
</reference>
<gene>
    <name evidence="6" type="ORF">B0T24DRAFT_645707</name>
</gene>
<comment type="caution">
    <text evidence="6">The sequence shown here is derived from an EMBL/GenBank/DDBJ whole genome shotgun (WGS) entry which is preliminary data.</text>
</comment>
<comment type="pathway">
    <text evidence="1">Alkaloid biosynthesis; ergot alkaloid biosynthesis.</text>
</comment>
<protein>
    <recommendedName>
        <fullName evidence="5">NAD(P)-binding domain-containing protein</fullName>
    </recommendedName>
</protein>
<dbReference type="Gene3D" id="3.90.25.10">
    <property type="entry name" value="UDP-galactose 4-epimerase, domain 1"/>
    <property type="match status" value="1"/>
</dbReference>
<keyword evidence="3" id="KW-0017">Alkaloid metabolism</keyword>
<reference evidence="6" key="1">
    <citation type="journal article" date="2023" name="Mol. Phylogenet. Evol.">
        <title>Genome-scale phylogeny and comparative genomics of the fungal order Sordariales.</title>
        <authorList>
            <person name="Hensen N."/>
            <person name="Bonometti L."/>
            <person name="Westerberg I."/>
            <person name="Brannstrom I.O."/>
            <person name="Guillou S."/>
            <person name="Cros-Aarteil S."/>
            <person name="Calhoun S."/>
            <person name="Haridas S."/>
            <person name="Kuo A."/>
            <person name="Mondo S."/>
            <person name="Pangilinan J."/>
            <person name="Riley R."/>
            <person name="LaButti K."/>
            <person name="Andreopoulos B."/>
            <person name="Lipzen A."/>
            <person name="Chen C."/>
            <person name="Yan M."/>
            <person name="Daum C."/>
            <person name="Ng V."/>
            <person name="Clum A."/>
            <person name="Steindorff A."/>
            <person name="Ohm R.A."/>
            <person name="Martin F."/>
            <person name="Silar P."/>
            <person name="Natvig D.O."/>
            <person name="Lalanne C."/>
            <person name="Gautier V."/>
            <person name="Ament-Velasquez S.L."/>
            <person name="Kruys A."/>
            <person name="Hutchinson M.I."/>
            <person name="Powell A.J."/>
            <person name="Barry K."/>
            <person name="Miller A.N."/>
            <person name="Grigoriev I.V."/>
            <person name="Debuchy R."/>
            <person name="Gladieux P."/>
            <person name="Hiltunen Thoren M."/>
            <person name="Johannesson H."/>
        </authorList>
    </citation>
    <scope>NUCLEOTIDE SEQUENCE</scope>
    <source>
        <strain evidence="6">CBS 958.72</strain>
    </source>
</reference>
<feature type="domain" description="NAD(P)-binding" evidence="5">
    <location>
        <begin position="14"/>
        <end position="193"/>
    </location>
</feature>
<evidence type="ECO:0000313" key="6">
    <source>
        <dbReference type="EMBL" id="KAK3383346.1"/>
    </source>
</evidence>
<keyword evidence="4" id="KW-0560">Oxidoreductase</keyword>
<dbReference type="GO" id="GO:0009820">
    <property type="term" value="P:alkaloid metabolic process"/>
    <property type="evidence" value="ECO:0007669"/>
    <property type="project" value="UniProtKB-KW"/>
</dbReference>
<dbReference type="GO" id="GO:0016491">
    <property type="term" value="F:oxidoreductase activity"/>
    <property type="evidence" value="ECO:0007669"/>
    <property type="project" value="UniProtKB-KW"/>
</dbReference>
<dbReference type="SUPFAM" id="SSF51735">
    <property type="entry name" value="NAD(P)-binding Rossmann-fold domains"/>
    <property type="match status" value="1"/>
</dbReference>
<dbReference type="InterPro" id="IPR019901">
    <property type="entry name" value="Ergot_alkaloid_biosynthesis"/>
</dbReference>
<dbReference type="PANTHER" id="PTHR43162">
    <property type="match status" value="1"/>
</dbReference>
<comment type="similarity">
    <text evidence="2">Belongs to the fgaFS/easG family.</text>
</comment>
<dbReference type="NCBIfam" id="TIGR03649">
    <property type="entry name" value="ergot_EASG"/>
    <property type="match status" value="1"/>
</dbReference>
<dbReference type="Proteomes" id="UP001287356">
    <property type="component" value="Unassembled WGS sequence"/>
</dbReference>
<evidence type="ECO:0000256" key="4">
    <source>
        <dbReference type="ARBA" id="ARBA00023002"/>
    </source>
</evidence>
<evidence type="ECO:0000259" key="5">
    <source>
        <dbReference type="Pfam" id="PF13460"/>
    </source>
</evidence>
<dbReference type="PANTHER" id="PTHR43162:SF1">
    <property type="entry name" value="PRESTALK A DIFFERENTIATION PROTEIN A"/>
    <property type="match status" value="1"/>
</dbReference>
<dbReference type="Gene3D" id="3.40.50.720">
    <property type="entry name" value="NAD(P)-binding Rossmann-like Domain"/>
    <property type="match status" value="1"/>
</dbReference>
<name>A0AAE0TXR3_9PEZI</name>
<dbReference type="InterPro" id="IPR016040">
    <property type="entry name" value="NAD(P)-bd_dom"/>
</dbReference>
<organism evidence="6 7">
    <name type="scientific">Lasiosphaeria ovina</name>
    <dbReference type="NCBI Taxonomy" id="92902"/>
    <lineage>
        <taxon>Eukaryota</taxon>
        <taxon>Fungi</taxon>
        <taxon>Dikarya</taxon>
        <taxon>Ascomycota</taxon>
        <taxon>Pezizomycotina</taxon>
        <taxon>Sordariomycetes</taxon>
        <taxon>Sordariomycetidae</taxon>
        <taxon>Sordariales</taxon>
        <taxon>Lasiosphaeriaceae</taxon>
        <taxon>Lasiosphaeria</taxon>
    </lineage>
</organism>
<evidence type="ECO:0000313" key="7">
    <source>
        <dbReference type="Proteomes" id="UP001287356"/>
    </source>
</evidence>
<evidence type="ECO:0000256" key="3">
    <source>
        <dbReference type="ARBA" id="ARBA00022589"/>
    </source>
</evidence>
<dbReference type="EMBL" id="JAULSN010000001">
    <property type="protein sequence ID" value="KAK3383346.1"/>
    <property type="molecule type" value="Genomic_DNA"/>
</dbReference>
<proteinExistence type="inferred from homology"/>
<dbReference type="InterPro" id="IPR051604">
    <property type="entry name" value="Ergot_Alk_Oxidoreductase"/>
</dbReference>
<sequence>MAARDPKPPILVIGGTGTVGSRLVQHPSSRCYPVIAASQSRSQTGDHDHGIVFDWHDHNTWSNPFSAAGGPLRAVYIVASPVMDSAPITMEFIDFARDKCVRRFVLQSSSATESGGPAMGKVHAYLRELGQRGEVDWAVLRPTWFQQNFGEQLFHIKFIKDESRLYSATSDAKIPWVSADDIAAVAAKCLTSPDPPNTEYLVLGPELLSYSDIADILTKVLGRKIVHVDLSRRDLEMRHQSFGVPEESSKMMSALQTSIKFGSENRTNDAILTLASATPKMFAEYAESAKAIWAGQSQETH</sequence>